<dbReference type="GO" id="GO:0006508">
    <property type="term" value="P:proteolysis"/>
    <property type="evidence" value="ECO:0007669"/>
    <property type="project" value="UniProtKB-KW"/>
</dbReference>
<dbReference type="PRINTS" id="PR00919">
    <property type="entry name" value="THERMOPTASE"/>
</dbReference>
<keyword evidence="8" id="KW-0378">Hydrolase</keyword>
<evidence type="ECO:0000256" key="4">
    <source>
        <dbReference type="ARBA" id="ARBA00008236"/>
    </source>
</evidence>
<keyword evidence="9" id="KW-0482">Metalloprotease</keyword>
<keyword evidence="6" id="KW-0645">Protease</keyword>
<evidence type="ECO:0000256" key="8">
    <source>
        <dbReference type="ARBA" id="ARBA00022801"/>
    </source>
</evidence>
<dbReference type="PANTHER" id="PTHR34448:SF3">
    <property type="entry name" value="AMINOPEPTIDASE AMPS"/>
    <property type="match status" value="1"/>
</dbReference>
<keyword evidence="5" id="KW-0031">Aminopeptidase</keyword>
<dbReference type="InterPro" id="IPR035097">
    <property type="entry name" value="M29_N-terminal"/>
</dbReference>
<comment type="similarity">
    <text evidence="4">Belongs to the peptidase M29 family.</text>
</comment>
<dbReference type="InterPro" id="IPR000787">
    <property type="entry name" value="Peptidase_M29"/>
</dbReference>
<dbReference type="Pfam" id="PF02073">
    <property type="entry name" value="Peptidase_M29"/>
    <property type="match status" value="1"/>
</dbReference>
<dbReference type="Gene3D" id="3.40.1830.10">
    <property type="entry name" value="Thermophilic metalloprotease (M29)"/>
    <property type="match status" value="1"/>
</dbReference>
<comment type="cofactor">
    <cofactor evidence="2">
        <name>Mg(2+)</name>
        <dbReference type="ChEBI" id="CHEBI:18420"/>
    </cofactor>
</comment>
<accession>A0A6J7IA37</accession>
<dbReference type="AlphaFoldDB" id="A0A6J7IA37"/>
<dbReference type="GO" id="GO:0008237">
    <property type="term" value="F:metallopeptidase activity"/>
    <property type="evidence" value="ECO:0007669"/>
    <property type="project" value="UniProtKB-KW"/>
</dbReference>
<evidence type="ECO:0000256" key="5">
    <source>
        <dbReference type="ARBA" id="ARBA00022438"/>
    </source>
</evidence>
<evidence type="ECO:0000256" key="9">
    <source>
        <dbReference type="ARBA" id="ARBA00023049"/>
    </source>
</evidence>
<dbReference type="GO" id="GO:0004177">
    <property type="term" value="F:aminopeptidase activity"/>
    <property type="evidence" value="ECO:0007669"/>
    <property type="project" value="UniProtKB-KW"/>
</dbReference>
<dbReference type="EMBL" id="CAFBMK010000142">
    <property type="protein sequence ID" value="CAB4927639.1"/>
    <property type="molecule type" value="Genomic_DNA"/>
</dbReference>
<dbReference type="GO" id="GO:0046872">
    <property type="term" value="F:metal ion binding"/>
    <property type="evidence" value="ECO:0007669"/>
    <property type="project" value="UniProtKB-KW"/>
</dbReference>
<organism evidence="10">
    <name type="scientific">freshwater metagenome</name>
    <dbReference type="NCBI Taxonomy" id="449393"/>
    <lineage>
        <taxon>unclassified sequences</taxon>
        <taxon>metagenomes</taxon>
        <taxon>ecological metagenomes</taxon>
    </lineage>
</organism>
<dbReference type="InterPro" id="IPR052170">
    <property type="entry name" value="M29_Exopeptidase"/>
</dbReference>
<evidence type="ECO:0000256" key="7">
    <source>
        <dbReference type="ARBA" id="ARBA00022723"/>
    </source>
</evidence>
<evidence type="ECO:0000256" key="2">
    <source>
        <dbReference type="ARBA" id="ARBA00001946"/>
    </source>
</evidence>
<evidence type="ECO:0000256" key="1">
    <source>
        <dbReference type="ARBA" id="ARBA00001941"/>
    </source>
</evidence>
<evidence type="ECO:0000256" key="6">
    <source>
        <dbReference type="ARBA" id="ARBA00022670"/>
    </source>
</evidence>
<sequence length="413" mass="43573">MSTAHDPHGTDPLQPEAGLLERLAALAVRVGANVQPGQVVAVGGQVGGHEPLVRAIAAEAYRAGAAYVDVAWFDPLIKRARLEHAAEDTLEVVPPWLGARMTALGEARAANISLVGQVRPGVYAGIDPGRVGKDQLPSLRETAGVINRRELNWTVVPAPNAGWAGLVFPDLPADEALRRLEQDIITVLRLEDDPVAAWQARAAELRAHAAKLNERSFDAIRLVGPGTDLTVGLLPSSRFIAAGMDTVGGISHQANVPTEEVFTTPDPTRVDGVVRATKPLTLGGTTVDGIEVEFSGGEVVRADATTGVEVLRGWIGRDEGARRLGELALVDGDGRVGQTGTVFHETLLDENAASHLALGSAYTMCLADEADHARANRSAIHVDFMVGSHDVRAIGLDAAGTEVEVLVEGGWRL</sequence>
<comment type="cofactor">
    <cofactor evidence="3">
        <name>Zn(2+)</name>
        <dbReference type="ChEBI" id="CHEBI:29105"/>
    </cofactor>
</comment>
<keyword evidence="7" id="KW-0479">Metal-binding</keyword>
<dbReference type="SUPFAM" id="SSF144052">
    <property type="entry name" value="Thermophilic metalloprotease-like"/>
    <property type="match status" value="1"/>
</dbReference>
<evidence type="ECO:0000313" key="10">
    <source>
        <dbReference type="EMBL" id="CAB4927639.1"/>
    </source>
</evidence>
<gene>
    <name evidence="10" type="ORF">UFOPK3564_02189</name>
</gene>
<comment type="cofactor">
    <cofactor evidence="1">
        <name>Co(2+)</name>
        <dbReference type="ChEBI" id="CHEBI:48828"/>
    </cofactor>
</comment>
<name>A0A6J7IA37_9ZZZZ</name>
<proteinExistence type="inferred from homology"/>
<dbReference type="PANTHER" id="PTHR34448">
    <property type="entry name" value="AMINOPEPTIDASE"/>
    <property type="match status" value="1"/>
</dbReference>
<protein>
    <submittedName>
        <fullName evidence="10">Unannotated protein</fullName>
    </submittedName>
</protein>
<evidence type="ECO:0000256" key="3">
    <source>
        <dbReference type="ARBA" id="ARBA00001947"/>
    </source>
</evidence>
<reference evidence="10" key="1">
    <citation type="submission" date="2020-05" db="EMBL/GenBank/DDBJ databases">
        <authorList>
            <person name="Chiriac C."/>
            <person name="Salcher M."/>
            <person name="Ghai R."/>
            <person name="Kavagutti S V."/>
        </authorList>
    </citation>
    <scope>NUCLEOTIDE SEQUENCE</scope>
</reference>